<sequence length="161" mass="19404">MQKKDMEKIYGMHYRELYLYAHSLCRNEEQAKDLTSETFYRAFVSFDMKEEKLKYWLFRVLKNLYIDEKRKKPWVLIESIEVPVEESPLTQLLKTEQRRVLFEKILLLPEEYSELLVLFYFSNFSVSEIARMKGATEPGVKMKLMRARNKLKGSLENEEKL</sequence>
<dbReference type="SUPFAM" id="SSF88659">
    <property type="entry name" value="Sigma3 and sigma4 domains of RNA polymerase sigma factors"/>
    <property type="match status" value="1"/>
</dbReference>
<name>A0A1I5CKY9_9CLOT</name>
<reference evidence="8 9" key="1">
    <citation type="submission" date="2016-10" db="EMBL/GenBank/DDBJ databases">
        <authorList>
            <person name="de Groot N.N."/>
        </authorList>
    </citation>
    <scope>NUCLEOTIDE SEQUENCE [LARGE SCALE GENOMIC DNA]</scope>
    <source>
        <strain evidence="8 9">ML2</strain>
    </source>
</reference>
<dbReference type="PANTHER" id="PTHR43133:SF8">
    <property type="entry name" value="RNA POLYMERASE SIGMA FACTOR HI_1459-RELATED"/>
    <property type="match status" value="1"/>
</dbReference>
<evidence type="ECO:0000313" key="9">
    <source>
        <dbReference type="Proteomes" id="UP000181899"/>
    </source>
</evidence>
<dbReference type="InterPro" id="IPR007627">
    <property type="entry name" value="RNA_pol_sigma70_r2"/>
</dbReference>
<dbReference type="NCBIfam" id="TIGR02937">
    <property type="entry name" value="sigma70-ECF"/>
    <property type="match status" value="1"/>
</dbReference>
<evidence type="ECO:0000259" key="6">
    <source>
        <dbReference type="Pfam" id="PF04542"/>
    </source>
</evidence>
<organism evidence="8 9">
    <name type="scientific">Proteiniclasticum ruminis</name>
    <dbReference type="NCBI Taxonomy" id="398199"/>
    <lineage>
        <taxon>Bacteria</taxon>
        <taxon>Bacillati</taxon>
        <taxon>Bacillota</taxon>
        <taxon>Clostridia</taxon>
        <taxon>Eubacteriales</taxon>
        <taxon>Clostridiaceae</taxon>
        <taxon>Proteiniclasticum</taxon>
    </lineage>
</organism>
<evidence type="ECO:0000256" key="4">
    <source>
        <dbReference type="ARBA" id="ARBA00023125"/>
    </source>
</evidence>
<dbReference type="OrthoDB" id="9795666at2"/>
<dbReference type="eggNOG" id="COG1595">
    <property type="taxonomic scope" value="Bacteria"/>
</dbReference>
<keyword evidence="4" id="KW-0238">DNA-binding</keyword>
<evidence type="ECO:0000256" key="2">
    <source>
        <dbReference type="ARBA" id="ARBA00023015"/>
    </source>
</evidence>
<dbReference type="InterPro" id="IPR036388">
    <property type="entry name" value="WH-like_DNA-bd_sf"/>
</dbReference>
<dbReference type="InterPro" id="IPR039425">
    <property type="entry name" value="RNA_pol_sigma-70-like"/>
</dbReference>
<dbReference type="EMBL" id="FOVK01000006">
    <property type="protein sequence ID" value="SFN87566.1"/>
    <property type="molecule type" value="Genomic_DNA"/>
</dbReference>
<keyword evidence="2" id="KW-0805">Transcription regulation</keyword>
<dbReference type="GO" id="GO:0016987">
    <property type="term" value="F:sigma factor activity"/>
    <property type="evidence" value="ECO:0007669"/>
    <property type="project" value="UniProtKB-KW"/>
</dbReference>
<comment type="similarity">
    <text evidence="1">Belongs to the sigma-70 factor family. ECF subfamily.</text>
</comment>
<evidence type="ECO:0000256" key="1">
    <source>
        <dbReference type="ARBA" id="ARBA00010641"/>
    </source>
</evidence>
<dbReference type="Gene3D" id="1.10.1740.10">
    <property type="match status" value="1"/>
</dbReference>
<protein>
    <submittedName>
        <fullName evidence="8">RNA polymerase sigma-70 factor, ECF subfamily</fullName>
    </submittedName>
</protein>
<dbReference type="PANTHER" id="PTHR43133">
    <property type="entry name" value="RNA POLYMERASE ECF-TYPE SIGMA FACTO"/>
    <property type="match status" value="1"/>
</dbReference>
<dbReference type="Pfam" id="PF08281">
    <property type="entry name" value="Sigma70_r4_2"/>
    <property type="match status" value="1"/>
</dbReference>
<keyword evidence="3" id="KW-0731">Sigma factor</keyword>
<evidence type="ECO:0000313" key="8">
    <source>
        <dbReference type="EMBL" id="SFN87566.1"/>
    </source>
</evidence>
<dbReference type="InterPro" id="IPR013324">
    <property type="entry name" value="RNA_pol_sigma_r3/r4-like"/>
</dbReference>
<proteinExistence type="inferred from homology"/>
<dbReference type="RefSeq" id="WP_074912267.1">
    <property type="nucleotide sequence ID" value="NZ_FOVK01000006.1"/>
</dbReference>
<gene>
    <name evidence="8" type="ORF">SAMN04488695_106165</name>
</gene>
<dbReference type="InterPro" id="IPR013325">
    <property type="entry name" value="RNA_pol_sigma_r2"/>
</dbReference>
<accession>A0A1I5CKY9</accession>
<dbReference type="InterPro" id="IPR013249">
    <property type="entry name" value="RNA_pol_sigma70_r4_t2"/>
</dbReference>
<dbReference type="STRING" id="398199.SAMN05421804_101860"/>
<keyword evidence="5" id="KW-0804">Transcription</keyword>
<feature type="domain" description="RNA polymerase sigma-70 region 2" evidence="6">
    <location>
        <begin position="10"/>
        <end position="73"/>
    </location>
</feature>
<evidence type="ECO:0000256" key="3">
    <source>
        <dbReference type="ARBA" id="ARBA00023082"/>
    </source>
</evidence>
<evidence type="ECO:0000259" key="7">
    <source>
        <dbReference type="Pfam" id="PF08281"/>
    </source>
</evidence>
<dbReference type="AlphaFoldDB" id="A0A1I5CKY9"/>
<dbReference type="GO" id="GO:0006352">
    <property type="term" value="P:DNA-templated transcription initiation"/>
    <property type="evidence" value="ECO:0007669"/>
    <property type="project" value="InterPro"/>
</dbReference>
<feature type="domain" description="RNA polymerase sigma factor 70 region 4 type 2" evidence="7">
    <location>
        <begin position="103"/>
        <end position="151"/>
    </location>
</feature>
<dbReference type="Proteomes" id="UP000181899">
    <property type="component" value="Unassembled WGS sequence"/>
</dbReference>
<dbReference type="Pfam" id="PF04542">
    <property type="entry name" value="Sigma70_r2"/>
    <property type="match status" value="1"/>
</dbReference>
<dbReference type="SUPFAM" id="SSF88946">
    <property type="entry name" value="Sigma2 domain of RNA polymerase sigma factors"/>
    <property type="match status" value="1"/>
</dbReference>
<dbReference type="GO" id="GO:0003677">
    <property type="term" value="F:DNA binding"/>
    <property type="evidence" value="ECO:0007669"/>
    <property type="project" value="UniProtKB-KW"/>
</dbReference>
<keyword evidence="9" id="KW-1185">Reference proteome</keyword>
<dbReference type="Gene3D" id="1.10.10.10">
    <property type="entry name" value="Winged helix-like DNA-binding domain superfamily/Winged helix DNA-binding domain"/>
    <property type="match status" value="1"/>
</dbReference>
<evidence type="ECO:0000256" key="5">
    <source>
        <dbReference type="ARBA" id="ARBA00023163"/>
    </source>
</evidence>
<dbReference type="InterPro" id="IPR014284">
    <property type="entry name" value="RNA_pol_sigma-70_dom"/>
</dbReference>